<dbReference type="InterPro" id="IPR031325">
    <property type="entry name" value="RHS_repeat"/>
</dbReference>
<sequence>MRKSRRLLGAFLVLTLALSGNVVPARAAAASPPPPGDARNGWKPDSERDWLDDLQEWFTGGGGEQAPEARDLGVNAVPRNDVEPAAQRIPPVKRVKELAGKRSQHERTFVLEDGRQQVEVSAAPLNYRDKSGKWQPISTEISPTDRKGFAYGNQRNVFSSFFGAEPASLLRVELDDVALTLGADGVKPGKPKVKDDTATYAYESGGARLAYEVTPEGAKEQIVLDAAPGQAPSYTFTLKPDGLRAWQRPDGSIAFYRADFDGTPVMEIPRPYMTDARDDASSPYGKAYSDKVEQAMVWDAAAGLLRITVTADQAWLADPARQYPVVIDPTIKISPTPSVSQDTMIVSDSPDTNFDGSWRLSTGTSSVSVSRALLKFPLTGVPSGTKIDSAQLQVYYDQDIQTSTGVSNNVALEAHRATAAWDETTATWNSAKNLTGELGGNTEVVDDGDAGKTAATGSWPVSTSSLAANAVGGDYLYNKDAIAGDRYTWVPRVTEDGDYRVDVHYVEAADRATAAPYTVTYNGGSKTYAVNQNAASTTNGVWKTLGTHPFTAGTNGKVVLGDGPASASVGVIADAVRLTKDAVQVKPASANGSQWHSFPVRNIVQSWLDGASANHGFVLKASDETLDKGGVRYEGSLYSYGGETATYPRLVLTYGRQGVTVDPPATIHAAGAELSWPAYRDPSDAESDDLAEYQVHRSVYQTFTPSAATLVSPVAAGATQFTDTTATPTPADSTDPFGQVYYYMVAVKTRDGQLVPGPTEIAALPKAGRTVKVFQGGTADTTLSSKQPDVNQDVLAGAPWLMVGNNSGTYGTTRAVLKFPGVSAIPSTARVLDASVDLWEVTMIGSAAATYELRGMNTGFEEKSATWNKATASQAWTTAGGDYASTVAGSYGGLTNDPYRRSFGATSLAQSWVSTPSANNGVMLKLANETSPAERTLFLSDEAAEPQLTPQLRVTYLEKTTENTYYAPDTALRMAEGGQTSTPVTLTNTTAATWKASDYVLSYRWAQPDGTDVTTAANQVKTALPKDLAPGEAITVQAQVKAPATADDSSKRSSFLLQSDLYNRTTNAWLSASDAIPALTQAVAVDKPTSDQLGVESFYEYAGVETGAGGLLQNNLYAGNAVWSYSPWAHPSRGDFATIVNLSYNSKDTSNSSMGFGWSLHASMPVRLGTPLDFHPNKTPTTVTMTDGDGTGHTFTWDDAAQQWISPKGVHLYLQRLVTCDNKTEESRAWVMTAPDRTQYFFDCDGYMSSTQDGNGLVNAASFTYAARRSNNMPTKFLQYVTDPAGRQTLTVEYYKKGENYTWINDAGEEVYWANLVNPNIIDRVKSLTDIEGRKITFMYTSWGLMAKMVDGDGTAGAKSFRFDYDMTQGVKNAKLVRVVDPRGHGTGVAYYYPREGDDPKFHWSAQTLTDRLGGTTSFVYVDPDGPQGSTLDTTVTDAESHATAYHLDEFGRPVQITNAKSQVTKLGWDADHNVIREEENNGAVTTSAYDQLTGDRLWIRDAEANLNGTPATTYTYQKGLNGHIADLTAETSPEGRRVTFTYDPWGNLASVTDPVGNTTETAGDYTTRYGYDILGQVIHATDANGNPTTFADHDPTGQPRIITDAYGDSTRIGYDRRGLTLSVTNPLGTASTRTYDLFGRPLTSTVPKDRAGGENIVTPAPVYDANDNVTKVTAPNGAVTTSEFDAGDRLTFTLEPKDDQDAAPERKTSFTYDKVGNRLTVTEPNGNLTATAGDFTTTKTFDEIYQLTGITDAKGYTTRYLYDGVGNLTWVVDPRKNATPDPLDYTVKFDYDRNRRVTLETDAGGYTTRAGYDRDGLRTTTTDQNGSVSTTVYDARGKVVETRVPHETVDGNVKETTTRFVYDQVGNQTRTINPRGVATTDDPDDFLTEIRYDKLNRAIEQVYPYDKDDNQGAPDYPYRTPQSVTYKYDSASRLTEVALPPPDPDHTPNEDHRGRIVSKTEYWDNGWIKKSIDPFGISVSYDYNELGQQSERKVNAADGALQRALEWGYHPDGKLKHHADQGGSTMPPYPSVKSFDYLYDPNGNLEQVTDSSSNATIDQWDLEYDDLNQMAKVTESLDGALKNTTTYGYNEIGGLVRRAHDKTIADYTYDARDLLETVRNVSSATDPSPRLTRYAYTPRGERKSETKSNGNVATYEYYLDGLLRHSVEKKADGAVQSEHTLTYQADLRVAKDHTKVQCVEFRCLFPDVEKQYTYDPRNRVTKVEYLGQARSEEYQYDANSNVVIQSVAGESTNFQYDWNRLVRSGDLAGYSEYNYDPSGRLFSVTSGEEQTQTGLYYYNAFDQITRTEQVGVDGVERATDYTYDPLGRTSSMTGDDGKKTTYSYLGMSGEVLDEEVGGSITRSFEYSAWDERLSMAKLSGGAAERSVYGYDPQGNVEILTTDAGDTRGTYGYSVFGSLVPGSVSGVDTPDSANPYKEPYNPYWFGARRFDQLSSTYQMGSRNYLPGSHQYLTPNSRQDAGADLGLGLNPATSNRYGFAAGLSIANLHYSEPMDWKRALASFGAGLLVGLGVGALGALCPETGGLTCGLAVALASGAAASATSYTVDVAMDPARTFDAGDFALETVTGAALGGVAFGLGRLFRGVGSVGCGPGNSFVPGTMVQLADGTTKPIEKVEVGDEVLAADPETGKTAAKPVTDVITGEGEKELVDIKVDTDGDKRDKTGEVTSTDSHPFWVRDLKKWVQAEDLEPGMWLRTSSGTYVQIKAVKKRTAQQRVHNLTVADLHTYHVLAGSAAVLTHNAARPTPATCGVKISKELAKNLPPGIRARYLASAEAVEAAALRLAQNPQDMLRYLTRKEFKDYQRLIRMKDFGQARRYFGTAFHRALERELNATEPGRWVYKSSWGVDLYDRRFMNWVEFTTVKDHARHLARTTTNVYSKVPYVLYSIGPLPSLRR</sequence>
<dbReference type="InterPro" id="IPR033803">
    <property type="entry name" value="CBD-like_Golvesin-Xly"/>
</dbReference>
<protein>
    <recommendedName>
        <fullName evidence="3">Hint domain-containing protein</fullName>
    </recommendedName>
</protein>
<comment type="caution">
    <text evidence="4">The sequence shown here is derived from an EMBL/GenBank/DDBJ whole genome shotgun (WGS) entry which is preliminary data.</text>
</comment>
<dbReference type="NCBIfam" id="TIGR01643">
    <property type="entry name" value="YD_repeat_2x"/>
    <property type="match status" value="3"/>
</dbReference>
<feature type="domain" description="Hint" evidence="3">
    <location>
        <begin position="2613"/>
        <end position="2718"/>
    </location>
</feature>
<dbReference type="Pfam" id="PF05593">
    <property type="entry name" value="RHS_repeat"/>
    <property type="match status" value="4"/>
</dbReference>
<name>A0ABN3CG36_9ACTN</name>
<evidence type="ECO:0000313" key="4">
    <source>
        <dbReference type="EMBL" id="GAA2208111.1"/>
    </source>
</evidence>
<keyword evidence="5" id="KW-1185">Reference proteome</keyword>
<evidence type="ECO:0000259" key="3">
    <source>
        <dbReference type="SMART" id="SM00306"/>
    </source>
</evidence>
<dbReference type="PANTHER" id="PTHR32305:SF15">
    <property type="entry name" value="PROTEIN RHSA-RELATED"/>
    <property type="match status" value="1"/>
</dbReference>
<feature type="signal peptide" evidence="2">
    <location>
        <begin position="1"/>
        <end position="27"/>
    </location>
</feature>
<dbReference type="NCBIfam" id="NF033679">
    <property type="entry name" value="DNRLRE_dom"/>
    <property type="match status" value="2"/>
</dbReference>
<dbReference type="InterPro" id="IPR050708">
    <property type="entry name" value="T6SS_VgrG/RHS"/>
</dbReference>
<dbReference type="Gene3D" id="2.170.16.10">
    <property type="entry name" value="Hedgehog/Intein (Hint) domain"/>
    <property type="match status" value="1"/>
</dbReference>
<dbReference type="InterPro" id="IPR003587">
    <property type="entry name" value="Hint_dom_N"/>
</dbReference>
<dbReference type="Proteomes" id="UP001499843">
    <property type="component" value="Unassembled WGS sequence"/>
</dbReference>
<dbReference type="CDD" id="cd00081">
    <property type="entry name" value="Hint"/>
    <property type="match status" value="1"/>
</dbReference>
<dbReference type="Pfam" id="PF07591">
    <property type="entry name" value="PT-HINT"/>
    <property type="match status" value="1"/>
</dbReference>
<dbReference type="InterPro" id="IPR036844">
    <property type="entry name" value="Hint_dom_sf"/>
</dbReference>
<reference evidence="4 5" key="1">
    <citation type="journal article" date="2019" name="Int. J. Syst. Evol. Microbiol.">
        <title>The Global Catalogue of Microorganisms (GCM) 10K type strain sequencing project: providing services to taxonomists for standard genome sequencing and annotation.</title>
        <authorList>
            <consortium name="The Broad Institute Genomics Platform"/>
            <consortium name="The Broad Institute Genome Sequencing Center for Infectious Disease"/>
            <person name="Wu L."/>
            <person name="Ma J."/>
        </authorList>
    </citation>
    <scope>NUCLEOTIDE SEQUENCE [LARGE SCALE GENOMIC DNA]</scope>
    <source>
        <strain evidence="4 5">JCM 16114</strain>
    </source>
</reference>
<evidence type="ECO:0000256" key="2">
    <source>
        <dbReference type="SAM" id="SignalP"/>
    </source>
</evidence>
<dbReference type="InterPro" id="IPR013783">
    <property type="entry name" value="Ig-like_fold"/>
</dbReference>
<gene>
    <name evidence="4" type="ORF">GCM10009850_035690</name>
</gene>
<dbReference type="SMART" id="SM00306">
    <property type="entry name" value="HintN"/>
    <property type="match status" value="1"/>
</dbReference>
<accession>A0ABN3CG36</accession>
<dbReference type="Gene3D" id="2.60.40.10">
    <property type="entry name" value="Immunoglobulins"/>
    <property type="match status" value="1"/>
</dbReference>
<feature type="region of interest" description="Disordered" evidence="1">
    <location>
        <begin position="2122"/>
        <end position="2148"/>
    </location>
</feature>
<dbReference type="InterPro" id="IPR006530">
    <property type="entry name" value="YD"/>
</dbReference>
<evidence type="ECO:0000256" key="1">
    <source>
        <dbReference type="SAM" id="MobiDB-lite"/>
    </source>
</evidence>
<dbReference type="Gene3D" id="2.180.10.10">
    <property type="entry name" value="RHS repeat-associated core"/>
    <property type="match status" value="4"/>
</dbReference>
<feature type="chain" id="PRO_5047087254" description="Hint domain-containing protein" evidence="2">
    <location>
        <begin position="28"/>
        <end position="2915"/>
    </location>
</feature>
<keyword evidence="2" id="KW-0732">Signal</keyword>
<feature type="region of interest" description="Disordered" evidence="1">
    <location>
        <begin position="26"/>
        <end position="46"/>
    </location>
</feature>
<dbReference type="Pfam" id="PF25275">
    <property type="entry name" value="Golvesin_C"/>
    <property type="match status" value="1"/>
</dbReference>
<dbReference type="EMBL" id="BAAAQX010000008">
    <property type="protein sequence ID" value="GAA2208111.1"/>
    <property type="molecule type" value="Genomic_DNA"/>
</dbReference>
<evidence type="ECO:0000313" key="5">
    <source>
        <dbReference type="Proteomes" id="UP001499843"/>
    </source>
</evidence>
<organism evidence="4 5">
    <name type="scientific">Nonomuraea monospora</name>
    <dbReference type="NCBI Taxonomy" id="568818"/>
    <lineage>
        <taxon>Bacteria</taxon>
        <taxon>Bacillati</taxon>
        <taxon>Actinomycetota</taxon>
        <taxon>Actinomycetes</taxon>
        <taxon>Streptosporangiales</taxon>
        <taxon>Streptosporangiaceae</taxon>
        <taxon>Nonomuraea</taxon>
    </lineage>
</organism>
<dbReference type="PANTHER" id="PTHR32305">
    <property type="match status" value="1"/>
</dbReference>
<dbReference type="SUPFAM" id="SSF51294">
    <property type="entry name" value="Hedgehog/intein (Hint) domain"/>
    <property type="match status" value="1"/>
</dbReference>
<dbReference type="RefSeq" id="WP_344475940.1">
    <property type="nucleotide sequence ID" value="NZ_BAAAQX010000008.1"/>
</dbReference>
<proteinExistence type="predicted"/>